<feature type="domain" description="Peptidase S49" evidence="5">
    <location>
        <begin position="1"/>
        <end position="74"/>
    </location>
</feature>
<dbReference type="Pfam" id="PF01343">
    <property type="entry name" value="Peptidase_S49"/>
    <property type="match status" value="2"/>
</dbReference>
<keyword evidence="3" id="KW-0378">Hydrolase</keyword>
<dbReference type="AlphaFoldDB" id="A0A392PH25"/>
<dbReference type="GO" id="GO:0008236">
    <property type="term" value="F:serine-type peptidase activity"/>
    <property type="evidence" value="ECO:0007669"/>
    <property type="project" value="UniProtKB-KW"/>
</dbReference>
<evidence type="ECO:0000256" key="2">
    <source>
        <dbReference type="ARBA" id="ARBA00022670"/>
    </source>
</evidence>
<dbReference type="GO" id="GO:0006508">
    <property type="term" value="P:proteolysis"/>
    <property type="evidence" value="ECO:0007669"/>
    <property type="project" value="UniProtKB-KW"/>
</dbReference>
<name>A0A392PH25_9FABA</name>
<evidence type="ECO:0000256" key="3">
    <source>
        <dbReference type="ARBA" id="ARBA00022801"/>
    </source>
</evidence>
<dbReference type="Proteomes" id="UP000265520">
    <property type="component" value="Unassembled WGS sequence"/>
</dbReference>
<dbReference type="PANTHER" id="PTHR33209">
    <property type="entry name" value="PROTEASE 4"/>
    <property type="match status" value="1"/>
</dbReference>
<evidence type="ECO:0000313" key="6">
    <source>
        <dbReference type="EMBL" id="MCI10185.1"/>
    </source>
</evidence>
<keyword evidence="4" id="KW-0720">Serine protease</keyword>
<organism evidence="6 7">
    <name type="scientific">Trifolium medium</name>
    <dbReference type="NCBI Taxonomy" id="97028"/>
    <lineage>
        <taxon>Eukaryota</taxon>
        <taxon>Viridiplantae</taxon>
        <taxon>Streptophyta</taxon>
        <taxon>Embryophyta</taxon>
        <taxon>Tracheophyta</taxon>
        <taxon>Spermatophyta</taxon>
        <taxon>Magnoliopsida</taxon>
        <taxon>eudicotyledons</taxon>
        <taxon>Gunneridae</taxon>
        <taxon>Pentapetalae</taxon>
        <taxon>rosids</taxon>
        <taxon>fabids</taxon>
        <taxon>Fabales</taxon>
        <taxon>Fabaceae</taxon>
        <taxon>Papilionoideae</taxon>
        <taxon>50 kb inversion clade</taxon>
        <taxon>NPAAA clade</taxon>
        <taxon>Hologalegina</taxon>
        <taxon>IRL clade</taxon>
        <taxon>Trifolieae</taxon>
        <taxon>Trifolium</taxon>
    </lineage>
</organism>
<reference evidence="6 7" key="1">
    <citation type="journal article" date="2018" name="Front. Plant Sci.">
        <title>Red Clover (Trifolium pratense) and Zigzag Clover (T. medium) - A Picture of Genomic Similarities and Differences.</title>
        <authorList>
            <person name="Dluhosova J."/>
            <person name="Istvanek J."/>
            <person name="Nedelnik J."/>
            <person name="Repkova J."/>
        </authorList>
    </citation>
    <scope>NUCLEOTIDE SEQUENCE [LARGE SCALE GENOMIC DNA]</scope>
    <source>
        <strain evidence="7">cv. 10/8</strain>
        <tissue evidence="6">Leaf</tissue>
    </source>
</reference>
<proteinExistence type="inferred from homology"/>
<evidence type="ECO:0000256" key="4">
    <source>
        <dbReference type="ARBA" id="ARBA00022825"/>
    </source>
</evidence>
<keyword evidence="7" id="KW-1185">Reference proteome</keyword>
<comment type="similarity">
    <text evidence="1">Belongs to the peptidase S49 family.</text>
</comment>
<dbReference type="InterPro" id="IPR002142">
    <property type="entry name" value="Peptidase_S49"/>
</dbReference>
<comment type="caution">
    <text evidence="6">The sequence shown here is derived from an EMBL/GenBank/DDBJ whole genome shotgun (WGS) entry which is preliminary data.</text>
</comment>
<evidence type="ECO:0000259" key="5">
    <source>
        <dbReference type="Pfam" id="PF01343"/>
    </source>
</evidence>
<dbReference type="EMBL" id="LXQA010075296">
    <property type="protein sequence ID" value="MCI10185.1"/>
    <property type="molecule type" value="Genomic_DNA"/>
</dbReference>
<feature type="non-terminal residue" evidence="6">
    <location>
        <position position="202"/>
    </location>
</feature>
<dbReference type="InterPro" id="IPR029045">
    <property type="entry name" value="ClpP/crotonase-like_dom_sf"/>
</dbReference>
<feature type="domain" description="Peptidase S49" evidence="5">
    <location>
        <begin position="172"/>
        <end position="202"/>
    </location>
</feature>
<dbReference type="SUPFAM" id="SSF52096">
    <property type="entry name" value="ClpP/crotonase"/>
    <property type="match status" value="1"/>
</dbReference>
<keyword evidence="2 6" id="KW-0645">Protease</keyword>
<dbReference type="PANTHER" id="PTHR33209:SF1">
    <property type="entry name" value="PEPTIDASE S49 DOMAIN-CONTAINING PROTEIN"/>
    <property type="match status" value="1"/>
</dbReference>
<dbReference type="Gene3D" id="3.90.226.10">
    <property type="entry name" value="2-enoyl-CoA Hydratase, Chain A, domain 1"/>
    <property type="match status" value="2"/>
</dbReference>
<evidence type="ECO:0000313" key="7">
    <source>
        <dbReference type="Proteomes" id="UP000265520"/>
    </source>
</evidence>
<sequence length="202" mass="22487">MSEAHREEQTALLDNIYSNWLDKVSSARGKKREDIDNFMNEGVYQIDKLKEEGFISNILYDDEVIARLLKRPWVKSNMLTLVSLRKYSRVRKWTVGISSSKELIAVIRASGTIKCVESPSSSPSKGITANKFIAMVRKVRASKKFKAAIIRIDSPGGDPLAADLMWREIRLLAAKKPVIASMSDEAASGGYYMAMGANIIVA</sequence>
<protein>
    <submittedName>
        <fullName evidence="6">Protease 4-like</fullName>
    </submittedName>
</protein>
<evidence type="ECO:0000256" key="1">
    <source>
        <dbReference type="ARBA" id="ARBA00008683"/>
    </source>
</evidence>
<accession>A0A392PH25</accession>